<dbReference type="EMBL" id="CH476615">
    <property type="protein sequence ID" value="EEP76236.1"/>
    <property type="molecule type" value="Genomic_DNA"/>
</dbReference>
<evidence type="ECO:0000313" key="2">
    <source>
        <dbReference type="Proteomes" id="UP000002058"/>
    </source>
</evidence>
<protein>
    <submittedName>
        <fullName evidence="1">Uncharacterized protein</fullName>
    </submittedName>
</protein>
<dbReference type="KEGG" id="ure:UREG_01085"/>
<dbReference type="InParanoid" id="C4JG05"/>
<dbReference type="AlphaFoldDB" id="C4JG05"/>
<name>C4JG05_UNCRE</name>
<dbReference type="VEuPathDB" id="FungiDB:UREG_01085"/>
<dbReference type="GeneID" id="8438292"/>
<dbReference type="OMA" id="PDIMIAS"/>
<keyword evidence="2" id="KW-1185">Reference proteome</keyword>
<dbReference type="RefSeq" id="XP_002541569.1">
    <property type="nucleotide sequence ID" value="XM_002541523.1"/>
</dbReference>
<dbReference type="Proteomes" id="UP000002058">
    <property type="component" value="Unassembled WGS sequence"/>
</dbReference>
<dbReference type="OrthoDB" id="4499271at2759"/>
<gene>
    <name evidence="1" type="ORF">UREG_01085</name>
</gene>
<organism evidence="1 2">
    <name type="scientific">Uncinocarpus reesii (strain UAMH 1704)</name>
    <dbReference type="NCBI Taxonomy" id="336963"/>
    <lineage>
        <taxon>Eukaryota</taxon>
        <taxon>Fungi</taxon>
        <taxon>Dikarya</taxon>
        <taxon>Ascomycota</taxon>
        <taxon>Pezizomycotina</taxon>
        <taxon>Eurotiomycetes</taxon>
        <taxon>Eurotiomycetidae</taxon>
        <taxon>Onygenales</taxon>
        <taxon>Onygenaceae</taxon>
        <taxon>Uncinocarpus</taxon>
    </lineage>
</organism>
<dbReference type="HOGENOM" id="CLU_1008996_0_0_1"/>
<proteinExistence type="predicted"/>
<sequence>MASHLVERNALKDARFCTPTMIKVASLLNSVDIPNILWWNSVIDIYGIPTGDIEMSFVVDRSHLQRATETLIHAGLVPCAASNCHHRAPVTEDGRTFCNPAVHFHISFLGDEINMWPSIQLHIKDERLWALPLENDTTTFSDSENIIFADDARLPPNNQHPILGNETSRGKCRHHPGTPVRIPTPERYAEALLLLAIRDRGFSAATSWLSQFNYLLECDLIDPDKVNEPTRQFMVFPPPVSTIDSLDKAQAVLGDLAMQGVAHAEWAKGRRPKRYR</sequence>
<dbReference type="eggNOG" id="ENOG502SNZF">
    <property type="taxonomic scope" value="Eukaryota"/>
</dbReference>
<accession>C4JG05</accession>
<reference evidence="2" key="1">
    <citation type="journal article" date="2009" name="Genome Res.">
        <title>Comparative genomic analyses of the human fungal pathogens Coccidioides and their relatives.</title>
        <authorList>
            <person name="Sharpton T.J."/>
            <person name="Stajich J.E."/>
            <person name="Rounsley S.D."/>
            <person name="Gardner M.J."/>
            <person name="Wortman J.R."/>
            <person name="Jordar V.S."/>
            <person name="Maiti R."/>
            <person name="Kodira C.D."/>
            <person name="Neafsey D.E."/>
            <person name="Zeng Q."/>
            <person name="Hung C.-Y."/>
            <person name="McMahan C."/>
            <person name="Muszewska A."/>
            <person name="Grynberg M."/>
            <person name="Mandel M.A."/>
            <person name="Kellner E.M."/>
            <person name="Barker B.M."/>
            <person name="Galgiani J.N."/>
            <person name="Orbach M.J."/>
            <person name="Kirkland T.N."/>
            <person name="Cole G.T."/>
            <person name="Henn M.R."/>
            <person name="Birren B.W."/>
            <person name="Taylor J.W."/>
        </authorList>
    </citation>
    <scope>NUCLEOTIDE SEQUENCE [LARGE SCALE GENOMIC DNA]</scope>
    <source>
        <strain evidence="2">UAMH 1704</strain>
    </source>
</reference>
<evidence type="ECO:0000313" key="1">
    <source>
        <dbReference type="EMBL" id="EEP76236.1"/>
    </source>
</evidence>